<keyword evidence="3" id="KW-0808">Transferase</keyword>
<feature type="transmembrane region" description="Helical" evidence="2">
    <location>
        <begin position="6"/>
        <end position="24"/>
    </location>
</feature>
<feature type="compositionally biased region" description="Low complexity" evidence="1">
    <location>
        <begin position="330"/>
        <end position="353"/>
    </location>
</feature>
<evidence type="ECO:0000256" key="2">
    <source>
        <dbReference type="SAM" id="Phobius"/>
    </source>
</evidence>
<gene>
    <name evidence="3" type="ORF">FDG2_2265</name>
</gene>
<reference evidence="4" key="1">
    <citation type="submission" date="2016-02" db="EMBL/GenBank/DDBJ databases">
        <authorList>
            <person name="Wibberg D."/>
        </authorList>
    </citation>
    <scope>NUCLEOTIDE SEQUENCE [LARGE SCALE GENOMIC DNA]</scope>
</reference>
<protein>
    <submittedName>
        <fullName evidence="3">Family 2 glycosyl transferase</fullName>
    </submittedName>
</protein>
<proteinExistence type="predicted"/>
<feature type="region of interest" description="Disordered" evidence="1">
    <location>
        <begin position="304"/>
        <end position="356"/>
    </location>
</feature>
<keyword evidence="2" id="KW-1133">Transmembrane helix</keyword>
<keyword evidence="2" id="KW-0812">Transmembrane</keyword>
<dbReference type="GO" id="GO:0016740">
    <property type="term" value="F:transferase activity"/>
    <property type="evidence" value="ECO:0007669"/>
    <property type="project" value="UniProtKB-KW"/>
</dbReference>
<evidence type="ECO:0000313" key="3">
    <source>
        <dbReference type="EMBL" id="SBW22184.1"/>
    </source>
</evidence>
<evidence type="ECO:0000313" key="4">
    <source>
        <dbReference type="Proteomes" id="UP000199013"/>
    </source>
</evidence>
<dbReference type="Proteomes" id="UP000199013">
    <property type="component" value="Unassembled WGS sequence"/>
</dbReference>
<keyword evidence="2" id="KW-0472">Membrane</keyword>
<feature type="transmembrane region" description="Helical" evidence="2">
    <location>
        <begin position="145"/>
        <end position="169"/>
    </location>
</feature>
<keyword evidence="4" id="KW-1185">Reference proteome</keyword>
<sequence>MLHYPTVALTWLMGMLLTFSYMALGSTGVTVHISSWLALYIDVAVARLLLYIWLRRFNISPHEEKGSAGISGIFVSMLCTPFYSTAFVGALLRRPLGFVVTPKGQSASPDRLLTFRKHIFWAAISTASIAAAAVFGHVYPANTVWAALSLLICLTPIVMWSVSTIAAWLRSAGVHGLLPMVVSEQPGIPQQTAAPEQQAAMPDVAAAEVAVPAAAAVAATTTASSSATVPWGEVEEITRVLARPAVLAASAPGGYREEVTQTTVVPALSASAPGGYREEATQTIILPAGLSSLSPGSYVEETTQKLVRPAPVSTPGKPGWRTQNSSAQVGRSAAAAGQPAPGGPAREGPASGAYVEDVTLKLTPRRRRVSGDGLLEELA</sequence>
<accession>A0A1C3NXA2</accession>
<dbReference type="EMBL" id="FLUV01000947">
    <property type="protein sequence ID" value="SBW22184.1"/>
    <property type="molecule type" value="Genomic_DNA"/>
</dbReference>
<evidence type="ECO:0000256" key="1">
    <source>
        <dbReference type="SAM" id="MobiDB-lite"/>
    </source>
</evidence>
<feature type="transmembrane region" description="Helical" evidence="2">
    <location>
        <begin position="36"/>
        <end position="54"/>
    </location>
</feature>
<feature type="transmembrane region" description="Helical" evidence="2">
    <location>
        <begin position="66"/>
        <end position="92"/>
    </location>
</feature>
<organism evidence="3 4">
    <name type="scientific">Candidatus Protofrankia californiensis</name>
    <dbReference type="NCBI Taxonomy" id="1839754"/>
    <lineage>
        <taxon>Bacteria</taxon>
        <taxon>Bacillati</taxon>
        <taxon>Actinomycetota</taxon>
        <taxon>Actinomycetes</taxon>
        <taxon>Frankiales</taxon>
        <taxon>Frankiaceae</taxon>
        <taxon>Protofrankia</taxon>
    </lineage>
</organism>
<name>A0A1C3NXA2_9ACTN</name>
<dbReference type="AlphaFoldDB" id="A0A1C3NXA2"/>
<feature type="transmembrane region" description="Helical" evidence="2">
    <location>
        <begin position="119"/>
        <end position="139"/>
    </location>
</feature>